<dbReference type="OrthoDB" id="581532at2"/>
<sequence length="127" mass="13962">MSNQYHPVAHCGGVDDPRGADYDRRWLLVNSGGQWMTREACPALAGIGVELRFGYLVLRAPGMLRIDIPLDVIEDDDSVRTAVLVGDQTVDVVDEGELAAAWVSNYTGIPCRLMKVHPDMGPVRWPS</sequence>
<dbReference type="EMBL" id="CP016170">
    <property type="protein sequence ID" value="ANN65371.1"/>
    <property type="molecule type" value="Genomic_DNA"/>
</dbReference>
<proteinExistence type="predicted"/>
<dbReference type="EMBL" id="CP016171">
    <property type="protein sequence ID" value="ANN70403.1"/>
    <property type="molecule type" value="Genomic_DNA"/>
</dbReference>
<dbReference type="Pfam" id="PF03476">
    <property type="entry name" value="MOSC_N"/>
    <property type="match status" value="1"/>
</dbReference>
<dbReference type="AlphaFoldDB" id="A0A193FSV5"/>
<organism evidence="3 5">
    <name type="scientific">Bordetella bronchialis</name>
    <dbReference type="NCBI Taxonomy" id="463025"/>
    <lineage>
        <taxon>Bacteria</taxon>
        <taxon>Pseudomonadati</taxon>
        <taxon>Pseudomonadota</taxon>
        <taxon>Betaproteobacteria</taxon>
        <taxon>Burkholderiales</taxon>
        <taxon>Alcaligenaceae</taxon>
        <taxon>Bordetella</taxon>
    </lineage>
</organism>
<dbReference type="RefSeq" id="WP_066344082.1">
    <property type="nucleotide sequence ID" value="NZ_CBCSFJ010000021.1"/>
</dbReference>
<feature type="domain" description="Molybdenum cofactor sulfurase middle" evidence="1">
    <location>
        <begin position="16"/>
        <end position="108"/>
    </location>
</feature>
<dbReference type="Proteomes" id="UP000091897">
    <property type="component" value="Chromosome"/>
</dbReference>
<reference evidence="4 5" key="1">
    <citation type="submission" date="2016-06" db="EMBL/GenBank/DDBJ databases">
        <title>Complete genome sequences of Bordetella bronchialis and Bordetella flabilis.</title>
        <authorList>
            <person name="LiPuma J.J."/>
            <person name="Spilker T."/>
        </authorList>
    </citation>
    <scope>NUCLEOTIDE SEQUENCE [LARGE SCALE GENOMIC DNA]</scope>
    <source>
        <strain evidence="3 5">AU17976</strain>
        <strain evidence="2 4">AU3182</strain>
    </source>
</reference>
<evidence type="ECO:0000313" key="3">
    <source>
        <dbReference type="EMBL" id="ANN70403.1"/>
    </source>
</evidence>
<evidence type="ECO:0000313" key="4">
    <source>
        <dbReference type="Proteomes" id="UP000091897"/>
    </source>
</evidence>
<keyword evidence="4" id="KW-1185">Reference proteome</keyword>
<dbReference type="InterPro" id="IPR005303">
    <property type="entry name" value="MOCOS_middle"/>
</dbReference>
<dbReference type="SUPFAM" id="SSF141673">
    <property type="entry name" value="MOSC N-terminal domain-like"/>
    <property type="match status" value="1"/>
</dbReference>
<evidence type="ECO:0000313" key="2">
    <source>
        <dbReference type="EMBL" id="ANN65371.1"/>
    </source>
</evidence>
<evidence type="ECO:0000259" key="1">
    <source>
        <dbReference type="Pfam" id="PF03476"/>
    </source>
</evidence>
<gene>
    <name evidence="2" type="ORF">BAU06_02825</name>
    <name evidence="3" type="ORF">BAU08_02805</name>
</gene>
<accession>A0A193FSV5</accession>
<name>A0A193FSV5_9BORD</name>
<dbReference type="Proteomes" id="UP000092213">
    <property type="component" value="Chromosome"/>
</dbReference>
<dbReference type="KEGG" id="bbro:BAU06_02825"/>
<dbReference type="STRING" id="463025.BAU08_02805"/>
<evidence type="ECO:0000313" key="5">
    <source>
        <dbReference type="Proteomes" id="UP000092213"/>
    </source>
</evidence>
<protein>
    <recommendedName>
        <fullName evidence="1">Molybdenum cofactor sulfurase middle domain-containing protein</fullName>
    </recommendedName>
</protein>